<dbReference type="OrthoDB" id="1436450at2759"/>
<protein>
    <submittedName>
        <fullName evidence="8">Ras family protein</fullName>
    </submittedName>
</protein>
<sequence>MSGRKKALLKVIILGDSGVGKTSLMNQYVNRRFSNQYKATIGADFLTRDVQIDDRTVTLQIWDTAGQERFQSLGVAFYRGADCCVLAFDVTSASSFKSLDSWRDEFLIQACPRDPENFPFVLLGNKVDLEAQRAVSAKRAQSWCQTKNNIPYYEVSAKEAVNVEAAFQAIARDALAREAQVGFHVTPCFSFLSLSFLVLLCCFFIMLYTFEKLRDSNENHYKLPLISSRNFFSVHLRCTF</sequence>
<dbReference type="GO" id="GO:0003924">
    <property type="term" value="F:GTPase activity"/>
    <property type="evidence" value="ECO:0007669"/>
    <property type="project" value="InterPro"/>
</dbReference>
<keyword evidence="3" id="KW-0547">Nucleotide-binding</keyword>
<dbReference type="InterPro" id="IPR005225">
    <property type="entry name" value="Small_GTP-bd"/>
</dbReference>
<accession>A0A0C2C7V5</accession>
<keyword evidence="9" id="KW-1185">Reference proteome</keyword>
<keyword evidence="6" id="KW-0636">Prenylation</keyword>
<dbReference type="CDD" id="cd01862">
    <property type="entry name" value="Rab7"/>
    <property type="match status" value="1"/>
</dbReference>
<dbReference type="PRINTS" id="PR00449">
    <property type="entry name" value="RASTRNSFRMNG"/>
</dbReference>
<dbReference type="EMBL" id="KN743849">
    <property type="protein sequence ID" value="KIH52353.1"/>
    <property type="molecule type" value="Genomic_DNA"/>
</dbReference>
<name>A0A0C2C7V5_9BILA</name>
<dbReference type="GO" id="GO:0008333">
    <property type="term" value="P:endosome to lysosome transport"/>
    <property type="evidence" value="ECO:0007669"/>
    <property type="project" value="TreeGrafter"/>
</dbReference>
<evidence type="ECO:0000256" key="1">
    <source>
        <dbReference type="ARBA" id="ARBA00004414"/>
    </source>
</evidence>
<dbReference type="PROSITE" id="PS51420">
    <property type="entry name" value="RHO"/>
    <property type="match status" value="1"/>
</dbReference>
<dbReference type="SMART" id="SM00176">
    <property type="entry name" value="RAN"/>
    <property type="match status" value="1"/>
</dbReference>
<evidence type="ECO:0000256" key="6">
    <source>
        <dbReference type="ARBA" id="ARBA00023289"/>
    </source>
</evidence>
<evidence type="ECO:0000256" key="7">
    <source>
        <dbReference type="SAM" id="Phobius"/>
    </source>
</evidence>
<gene>
    <name evidence="8" type="ORF">ANCDUO_17546</name>
</gene>
<dbReference type="FunFam" id="3.40.50.300:FF:000086">
    <property type="entry name" value="Ras-related small GTPase"/>
    <property type="match status" value="1"/>
</dbReference>
<dbReference type="PROSITE" id="PS51419">
    <property type="entry name" value="RAB"/>
    <property type="match status" value="1"/>
</dbReference>
<dbReference type="AlphaFoldDB" id="A0A0C2C7V5"/>
<keyword evidence="7" id="KW-0472">Membrane</keyword>
<feature type="transmembrane region" description="Helical" evidence="7">
    <location>
        <begin position="189"/>
        <end position="210"/>
    </location>
</feature>
<dbReference type="PANTHER" id="PTHR47981">
    <property type="entry name" value="RAB FAMILY"/>
    <property type="match status" value="1"/>
</dbReference>
<keyword evidence="7" id="KW-0812">Transmembrane</keyword>
<evidence type="ECO:0000256" key="4">
    <source>
        <dbReference type="ARBA" id="ARBA00023134"/>
    </source>
</evidence>
<evidence type="ECO:0000256" key="3">
    <source>
        <dbReference type="ARBA" id="ARBA00022741"/>
    </source>
</evidence>
<reference evidence="8 9" key="1">
    <citation type="submission" date="2013-12" db="EMBL/GenBank/DDBJ databases">
        <title>Draft genome of the parsitic nematode Ancylostoma duodenale.</title>
        <authorList>
            <person name="Mitreva M."/>
        </authorList>
    </citation>
    <scope>NUCLEOTIDE SEQUENCE [LARGE SCALE GENOMIC DNA]</scope>
    <source>
        <strain evidence="8 9">Zhejiang</strain>
    </source>
</reference>
<dbReference type="Gene3D" id="3.40.50.300">
    <property type="entry name" value="P-loop containing nucleotide triphosphate hydrolases"/>
    <property type="match status" value="1"/>
</dbReference>
<dbReference type="SMART" id="SM00174">
    <property type="entry name" value="RHO"/>
    <property type="match status" value="1"/>
</dbReference>
<evidence type="ECO:0000256" key="5">
    <source>
        <dbReference type="ARBA" id="ARBA00023288"/>
    </source>
</evidence>
<dbReference type="GO" id="GO:0005525">
    <property type="term" value="F:GTP binding"/>
    <property type="evidence" value="ECO:0007669"/>
    <property type="project" value="UniProtKB-KW"/>
</dbReference>
<evidence type="ECO:0000313" key="9">
    <source>
        <dbReference type="Proteomes" id="UP000054047"/>
    </source>
</evidence>
<dbReference type="GO" id="GO:0090385">
    <property type="term" value="P:phagosome-lysosome fusion"/>
    <property type="evidence" value="ECO:0007669"/>
    <property type="project" value="TreeGrafter"/>
</dbReference>
<keyword evidence="4" id="KW-0342">GTP-binding</keyword>
<dbReference type="GO" id="GO:0031902">
    <property type="term" value="C:late endosome membrane"/>
    <property type="evidence" value="ECO:0007669"/>
    <property type="project" value="UniProtKB-SubCell"/>
</dbReference>
<dbReference type="PROSITE" id="PS51421">
    <property type="entry name" value="RAS"/>
    <property type="match status" value="1"/>
</dbReference>
<keyword evidence="7" id="KW-1133">Transmembrane helix</keyword>
<comment type="subcellular location">
    <subcellularLocation>
        <location evidence="1">Late endosome membrane</location>
    </subcellularLocation>
</comment>
<dbReference type="PANTHER" id="PTHR47981:SF20">
    <property type="entry name" value="RAS-RELATED PROTEIN RAB-7A"/>
    <property type="match status" value="1"/>
</dbReference>
<dbReference type="GO" id="GO:0045335">
    <property type="term" value="C:phagocytic vesicle"/>
    <property type="evidence" value="ECO:0007669"/>
    <property type="project" value="TreeGrafter"/>
</dbReference>
<proteinExistence type="inferred from homology"/>
<keyword evidence="5" id="KW-0449">Lipoprotein</keyword>
<dbReference type="Proteomes" id="UP000054047">
    <property type="component" value="Unassembled WGS sequence"/>
</dbReference>
<dbReference type="NCBIfam" id="TIGR00231">
    <property type="entry name" value="small_GTP"/>
    <property type="match status" value="1"/>
</dbReference>
<dbReference type="SUPFAM" id="SSF52540">
    <property type="entry name" value="P-loop containing nucleoside triphosphate hydrolases"/>
    <property type="match status" value="1"/>
</dbReference>
<evidence type="ECO:0000313" key="8">
    <source>
        <dbReference type="EMBL" id="KIH52353.1"/>
    </source>
</evidence>
<dbReference type="InterPro" id="IPR027417">
    <property type="entry name" value="P-loop_NTPase"/>
</dbReference>
<comment type="similarity">
    <text evidence="2">Belongs to the small GTPase superfamily. Rab family.</text>
</comment>
<dbReference type="Pfam" id="PF00071">
    <property type="entry name" value="Ras"/>
    <property type="match status" value="1"/>
</dbReference>
<dbReference type="SMART" id="SM00175">
    <property type="entry name" value="RAB"/>
    <property type="match status" value="1"/>
</dbReference>
<organism evidence="8 9">
    <name type="scientific">Ancylostoma duodenale</name>
    <dbReference type="NCBI Taxonomy" id="51022"/>
    <lineage>
        <taxon>Eukaryota</taxon>
        <taxon>Metazoa</taxon>
        <taxon>Ecdysozoa</taxon>
        <taxon>Nematoda</taxon>
        <taxon>Chromadorea</taxon>
        <taxon>Rhabditida</taxon>
        <taxon>Rhabditina</taxon>
        <taxon>Rhabditomorpha</taxon>
        <taxon>Strongyloidea</taxon>
        <taxon>Ancylostomatidae</taxon>
        <taxon>Ancylostomatinae</taxon>
        <taxon>Ancylostoma</taxon>
    </lineage>
</organism>
<dbReference type="GO" id="GO:0005764">
    <property type="term" value="C:lysosome"/>
    <property type="evidence" value="ECO:0007669"/>
    <property type="project" value="TreeGrafter"/>
</dbReference>
<evidence type="ECO:0000256" key="2">
    <source>
        <dbReference type="ARBA" id="ARBA00006270"/>
    </source>
</evidence>
<dbReference type="SMART" id="SM00173">
    <property type="entry name" value="RAS"/>
    <property type="match status" value="1"/>
</dbReference>
<dbReference type="InterPro" id="IPR001806">
    <property type="entry name" value="Small_GTPase"/>
</dbReference>